<feature type="transmembrane region" description="Helical" evidence="9">
    <location>
        <begin position="288"/>
        <end position="311"/>
    </location>
</feature>
<keyword evidence="4 9" id="KW-1133">Transmembrane helix</keyword>
<evidence type="ECO:0000256" key="1">
    <source>
        <dbReference type="ARBA" id="ARBA00004651"/>
    </source>
</evidence>
<protein>
    <submittedName>
        <fullName evidence="12">Methyl-accepting chemotaxis protein</fullName>
    </submittedName>
</protein>
<dbReference type="PANTHER" id="PTHR32089:SF112">
    <property type="entry name" value="LYSOZYME-LIKE PROTEIN-RELATED"/>
    <property type="match status" value="1"/>
</dbReference>
<keyword evidence="13" id="KW-1185">Reference proteome</keyword>
<dbReference type="InterPro" id="IPR004089">
    <property type="entry name" value="MCPsignal_dom"/>
</dbReference>
<dbReference type="InterPro" id="IPR003660">
    <property type="entry name" value="HAMP_dom"/>
</dbReference>
<evidence type="ECO:0000256" key="7">
    <source>
        <dbReference type="ARBA" id="ARBA00029447"/>
    </source>
</evidence>
<feature type="domain" description="HAMP" evidence="11">
    <location>
        <begin position="312"/>
        <end position="364"/>
    </location>
</feature>
<comment type="subcellular location">
    <subcellularLocation>
        <location evidence="1">Cell membrane</location>
        <topology evidence="1">Multi-pass membrane protein</topology>
    </subcellularLocation>
</comment>
<evidence type="ECO:0000256" key="2">
    <source>
        <dbReference type="ARBA" id="ARBA00022475"/>
    </source>
</evidence>
<dbReference type="SMART" id="SM00304">
    <property type="entry name" value="HAMP"/>
    <property type="match status" value="1"/>
</dbReference>
<evidence type="ECO:0000313" key="13">
    <source>
        <dbReference type="Proteomes" id="UP001222800"/>
    </source>
</evidence>
<keyword evidence="3 9" id="KW-0812">Transmembrane</keyword>
<evidence type="ECO:0000259" key="11">
    <source>
        <dbReference type="PROSITE" id="PS50885"/>
    </source>
</evidence>
<feature type="domain" description="Methyl-accepting transducer" evidence="10">
    <location>
        <begin position="383"/>
        <end position="654"/>
    </location>
</feature>
<evidence type="ECO:0000256" key="6">
    <source>
        <dbReference type="ARBA" id="ARBA00023224"/>
    </source>
</evidence>
<dbReference type="PROSITE" id="PS50885">
    <property type="entry name" value="HAMP"/>
    <property type="match status" value="1"/>
</dbReference>
<evidence type="ECO:0000256" key="3">
    <source>
        <dbReference type="ARBA" id="ARBA00022692"/>
    </source>
</evidence>
<evidence type="ECO:0000259" key="10">
    <source>
        <dbReference type="PROSITE" id="PS50111"/>
    </source>
</evidence>
<dbReference type="Pfam" id="PF17203">
    <property type="entry name" value="sCache_3_2"/>
    <property type="match status" value="1"/>
</dbReference>
<reference evidence="12 13" key="1">
    <citation type="submission" date="2023-03" db="EMBL/GenBank/DDBJ databases">
        <title>Complete genome sequence of Tepidibacter sp. SWIR-1, isolated from a deep-sea hydrothermal vent.</title>
        <authorList>
            <person name="Li X."/>
        </authorList>
    </citation>
    <scope>NUCLEOTIDE SEQUENCE [LARGE SCALE GENOMIC DNA]</scope>
    <source>
        <strain evidence="12 13">SWIR-1</strain>
    </source>
</reference>
<dbReference type="InterPro" id="IPR033463">
    <property type="entry name" value="sCache_3"/>
</dbReference>
<dbReference type="SUPFAM" id="SSF103190">
    <property type="entry name" value="Sensory domain-like"/>
    <property type="match status" value="1"/>
</dbReference>
<sequence>MKIKCSSIKFKFISTILITLLIIIATLSFMSIRTTQKSIKQQLQQDGTQLAKEIILQIENNNETIDNIEKLLENNMMSICNIIAKIEPISNDYLVELAKSSNVSEINLANKDGVIIYSNLGENLGFVYPKDHVVSKLINGSEDQIIEEIRKSSVSNDYYKYSAIRLENGNILQIGILANDIEYIKDSVSNQKIIEKIAKQDGIEYITIIDKNLTAIAHSDKEKIGETFSDKGTQEAAKHGNEYAWEYELKPGLWVYDVLVPLYNKGKHIGAVDIGISMKNLDSVKKQMFINTIIIACIAFVLSSGIIILLLNRMLKPLSKVMKVSNEVSDGDLTKVIDIHSNNEIGMLASSFNKMTNNLRTMTTKIKETTSNITDFSQELLSSTEQASVVSEQIAISTQNIASGSEKQSQSTENVLNNIKEVVSGMDNIKNEVKDVVDNADNTSELAIRGREKMVDMVNQMNTIKENVGYTSSVMDDLEKASKEIAVILQVINNIADETNLLALNAAIEAARAGESGRGFAVVSDEIRKLADESTKSADKIQTLILSNQENTKKAMEVIQQGLEETNKGEIIVTEVGDYLKDILNGFEITKQKLYKTNESINISNEKAKNIENVTHEIEAITMDSVASTEEVAASSEQQSASIQEISASVQELSCMTRELELMVEQFKV</sequence>
<dbReference type="Pfam" id="PF00015">
    <property type="entry name" value="MCPsignal"/>
    <property type="match status" value="1"/>
</dbReference>
<keyword evidence="5 9" id="KW-0472">Membrane</keyword>
<dbReference type="SMART" id="SM00283">
    <property type="entry name" value="MA"/>
    <property type="match status" value="1"/>
</dbReference>
<accession>A0ABY8EDL5</accession>
<dbReference type="PROSITE" id="PS50111">
    <property type="entry name" value="CHEMOTAXIS_TRANSDUC_2"/>
    <property type="match status" value="1"/>
</dbReference>
<dbReference type="Gene3D" id="6.10.340.10">
    <property type="match status" value="1"/>
</dbReference>
<dbReference type="SUPFAM" id="SSF58104">
    <property type="entry name" value="Methyl-accepting chemotaxis protein (MCP) signaling domain"/>
    <property type="match status" value="1"/>
</dbReference>
<organism evidence="12 13">
    <name type="scientific">Tepidibacter hydrothermalis</name>
    <dbReference type="NCBI Taxonomy" id="3036126"/>
    <lineage>
        <taxon>Bacteria</taxon>
        <taxon>Bacillati</taxon>
        <taxon>Bacillota</taxon>
        <taxon>Clostridia</taxon>
        <taxon>Peptostreptococcales</taxon>
        <taxon>Peptostreptococcaceae</taxon>
        <taxon>Tepidibacter</taxon>
    </lineage>
</organism>
<evidence type="ECO:0000256" key="8">
    <source>
        <dbReference type="PROSITE-ProRule" id="PRU00284"/>
    </source>
</evidence>
<evidence type="ECO:0000256" key="5">
    <source>
        <dbReference type="ARBA" id="ARBA00023136"/>
    </source>
</evidence>
<keyword evidence="2" id="KW-1003">Cell membrane</keyword>
<gene>
    <name evidence="12" type="ORF">P4S50_02870</name>
</gene>
<dbReference type="Pfam" id="PF00672">
    <property type="entry name" value="HAMP"/>
    <property type="match status" value="1"/>
</dbReference>
<evidence type="ECO:0000256" key="4">
    <source>
        <dbReference type="ARBA" id="ARBA00022989"/>
    </source>
</evidence>
<evidence type="ECO:0000256" key="9">
    <source>
        <dbReference type="SAM" id="Phobius"/>
    </source>
</evidence>
<dbReference type="Gene3D" id="1.10.287.950">
    <property type="entry name" value="Methyl-accepting chemotaxis protein"/>
    <property type="match status" value="1"/>
</dbReference>
<dbReference type="RefSeq" id="WP_277732998.1">
    <property type="nucleotide sequence ID" value="NZ_CP120733.1"/>
</dbReference>
<dbReference type="Gene3D" id="3.30.450.20">
    <property type="entry name" value="PAS domain"/>
    <property type="match status" value="1"/>
</dbReference>
<dbReference type="CDD" id="cd11386">
    <property type="entry name" value="MCP_signal"/>
    <property type="match status" value="1"/>
</dbReference>
<feature type="transmembrane region" description="Helical" evidence="9">
    <location>
        <begin position="12"/>
        <end position="32"/>
    </location>
</feature>
<dbReference type="CDD" id="cd06225">
    <property type="entry name" value="HAMP"/>
    <property type="match status" value="1"/>
</dbReference>
<dbReference type="Proteomes" id="UP001222800">
    <property type="component" value="Chromosome"/>
</dbReference>
<keyword evidence="6 8" id="KW-0807">Transducer</keyword>
<dbReference type="EMBL" id="CP120733">
    <property type="protein sequence ID" value="WFD11034.1"/>
    <property type="molecule type" value="Genomic_DNA"/>
</dbReference>
<comment type="similarity">
    <text evidence="7">Belongs to the methyl-accepting chemotaxis (MCP) protein family.</text>
</comment>
<proteinExistence type="inferred from homology"/>
<dbReference type="InterPro" id="IPR029151">
    <property type="entry name" value="Sensor-like_sf"/>
</dbReference>
<evidence type="ECO:0000313" key="12">
    <source>
        <dbReference type="EMBL" id="WFD11034.1"/>
    </source>
</evidence>
<dbReference type="PANTHER" id="PTHR32089">
    <property type="entry name" value="METHYL-ACCEPTING CHEMOTAXIS PROTEIN MCPB"/>
    <property type="match status" value="1"/>
</dbReference>
<name>A0ABY8EDL5_9FIRM</name>